<accession>A0A2I1GJ56</accession>
<keyword evidence="1" id="KW-1133">Transmembrane helix</keyword>
<comment type="caution">
    <text evidence="2">The sequence shown here is derived from an EMBL/GenBank/DDBJ whole genome shotgun (WGS) entry which is preliminary data.</text>
</comment>
<gene>
    <name evidence="2" type="ORF">RhiirA4_461572</name>
</gene>
<keyword evidence="1" id="KW-0812">Transmembrane</keyword>
<proteinExistence type="predicted"/>
<dbReference type="VEuPathDB" id="FungiDB:RhiirFUN_011232"/>
<dbReference type="AlphaFoldDB" id="A0A2I1GJ56"/>
<feature type="transmembrane region" description="Helical" evidence="1">
    <location>
        <begin position="6"/>
        <end position="32"/>
    </location>
</feature>
<organism evidence="2 3">
    <name type="scientific">Rhizophagus irregularis</name>
    <dbReference type="NCBI Taxonomy" id="588596"/>
    <lineage>
        <taxon>Eukaryota</taxon>
        <taxon>Fungi</taxon>
        <taxon>Fungi incertae sedis</taxon>
        <taxon>Mucoromycota</taxon>
        <taxon>Glomeromycotina</taxon>
        <taxon>Glomeromycetes</taxon>
        <taxon>Glomerales</taxon>
        <taxon>Glomeraceae</taxon>
        <taxon>Rhizophagus</taxon>
    </lineage>
</organism>
<sequence>MKLQSFYLPIAIFICVCITFVSVTDAYTVMVARDLLIGTRCRLWVTDQNNKKIAGDNIYHDCEHEEGIKNMTFPDTTNYWIHAKVQASGRKKKTRGPFNENTCFRIQGDVFNWRFYQKTDC</sequence>
<keyword evidence="1" id="KW-0472">Membrane</keyword>
<dbReference type="Proteomes" id="UP000234323">
    <property type="component" value="Unassembled WGS sequence"/>
</dbReference>
<name>A0A2I1GJ56_9GLOM</name>
<protein>
    <submittedName>
        <fullName evidence="2">Uncharacterized protein</fullName>
    </submittedName>
</protein>
<evidence type="ECO:0000313" key="2">
    <source>
        <dbReference type="EMBL" id="PKY46657.1"/>
    </source>
</evidence>
<evidence type="ECO:0000256" key="1">
    <source>
        <dbReference type="SAM" id="Phobius"/>
    </source>
</evidence>
<dbReference type="EMBL" id="LLXI01000471">
    <property type="protein sequence ID" value="PKY46657.1"/>
    <property type="molecule type" value="Genomic_DNA"/>
</dbReference>
<reference evidence="2 3" key="1">
    <citation type="submission" date="2015-10" db="EMBL/GenBank/DDBJ databases">
        <title>Genome analyses suggest a sexual origin of heterokaryosis in a supposedly ancient asexual fungus.</title>
        <authorList>
            <person name="Ropars J."/>
            <person name="Sedzielewska K."/>
            <person name="Noel J."/>
            <person name="Charron P."/>
            <person name="Farinelli L."/>
            <person name="Marton T."/>
            <person name="Kruger M."/>
            <person name="Pelin A."/>
            <person name="Brachmann A."/>
            <person name="Corradi N."/>
        </authorList>
    </citation>
    <scope>NUCLEOTIDE SEQUENCE [LARGE SCALE GENOMIC DNA]</scope>
    <source>
        <strain evidence="2 3">A4</strain>
    </source>
</reference>
<evidence type="ECO:0000313" key="3">
    <source>
        <dbReference type="Proteomes" id="UP000234323"/>
    </source>
</evidence>
<keyword evidence="3" id="KW-1185">Reference proteome</keyword>
<dbReference type="VEuPathDB" id="FungiDB:FUN_000269"/>
<dbReference type="OrthoDB" id="2303972at2759"/>
<dbReference type="VEuPathDB" id="FungiDB:RhiirA1_536706"/>